<evidence type="ECO:0000256" key="3">
    <source>
        <dbReference type="ARBA" id="ARBA00023295"/>
    </source>
</evidence>
<dbReference type="InterPro" id="IPR017853">
    <property type="entry name" value="GH"/>
</dbReference>
<proteinExistence type="inferred from homology"/>
<keyword evidence="4" id="KW-0732">Signal</keyword>
<feature type="signal peptide" evidence="4">
    <location>
        <begin position="1"/>
        <end position="21"/>
    </location>
</feature>
<reference evidence="8 9" key="1">
    <citation type="submission" date="2015-09" db="EMBL/GenBank/DDBJ databases">
        <title>Host preference determinants of Valsa canker pathogens revealed by comparative genomics.</title>
        <authorList>
            <person name="Yin Z."/>
            <person name="Huang L."/>
        </authorList>
    </citation>
    <scope>NUCLEOTIDE SEQUENCE [LARGE SCALE GENOMIC DNA]</scope>
    <source>
        <strain evidence="8 9">SXYLt</strain>
    </source>
</reference>
<evidence type="ECO:0000256" key="1">
    <source>
        <dbReference type="ARBA" id="ARBA00007401"/>
    </source>
</evidence>
<evidence type="ECO:0000256" key="4">
    <source>
        <dbReference type="SAM" id="SignalP"/>
    </source>
</evidence>
<protein>
    <recommendedName>
        <fullName evidence="10">Glycoside hydrolase family 2 immunoglobulin-like beta-sandwich domain-containing protein</fullName>
    </recommendedName>
</protein>
<dbReference type="InterPro" id="IPR051913">
    <property type="entry name" value="GH2_Domain-Containing"/>
</dbReference>
<dbReference type="Pfam" id="PF02837">
    <property type="entry name" value="Glyco_hydro_2_N"/>
    <property type="match status" value="1"/>
</dbReference>
<dbReference type="PANTHER" id="PTHR42732">
    <property type="entry name" value="BETA-GALACTOSIDASE"/>
    <property type="match status" value="1"/>
</dbReference>
<dbReference type="InterPro" id="IPR008979">
    <property type="entry name" value="Galactose-bd-like_sf"/>
</dbReference>
<dbReference type="InterPro" id="IPR036156">
    <property type="entry name" value="Beta-gal/glucu_dom_sf"/>
</dbReference>
<feature type="chain" id="PRO_5019386147" description="Glycoside hydrolase family 2 immunoglobulin-like beta-sandwich domain-containing protein" evidence="4">
    <location>
        <begin position="22"/>
        <end position="650"/>
    </location>
</feature>
<sequence length="650" mass="72877">MHPLRLQTLWPLIAIVNPALATSTASLGDSIRRKSHKAVPYKLQVPPLDTPWTEKVGLDPWPEHPRPQLKREKWMSLNGIWTYQSAGNATNVTEDDIPKAPLKYETLIPSCIESAISGLQELNTTSMWFATTFEIPSNWRDQNVLVNFEAVDYESTIFVNGKQMSFHRGGYSRNTVDLTDVLHMNKKNVLQVFVFDPTDEDGYVIPIGKQSKSSGHIYYRSCSGIWQTVWLESVPADYISKLDIGALGNGSVSTNVHVSNGSASVPVEVTVYHQDGGILITGNGTTGAAFTFSVPSVQAWLPESPTLYNITVTMGDDHVSSYTGFRTVGKGEIGGIQRPLLNDEFVFHLAVLDQGYWPDGIYLAPTYEALVFDLQAVKNLGFNAIRKHVKFEPDLFYWACDMMGLMVIQDMPSMSLRVPLPDADQQAEFERQIEVLVDEHLSYTSIVTWVIYNEGWGQRPTPPYAEFDIVDRIRRIDSTRLIDATSGWYDNGAGDFSDNHHYAGAQCGTPFYSADSSPYDKTRIAIQGEFGGLGMNVSIENLWNVQEAIDLINETYELNMDFYSFNYRSHALLEELRQQVERFHCSAGVWTQTTDVEGEVNGLLTYDRRVQRAHVSQWQADISDLFKAAAARGGHNQSMEWEDSAGADDI</sequence>
<keyword evidence="2" id="KW-0378">Hydrolase</keyword>
<dbReference type="Proteomes" id="UP000285146">
    <property type="component" value="Unassembled WGS sequence"/>
</dbReference>
<comment type="caution">
    <text evidence="8">The sequence shown here is derived from an EMBL/GenBank/DDBJ whole genome shotgun (WGS) entry which is preliminary data.</text>
</comment>
<dbReference type="Pfam" id="PF02836">
    <property type="entry name" value="Glyco_hydro_2_C"/>
    <property type="match status" value="1"/>
</dbReference>
<dbReference type="GO" id="GO:0004553">
    <property type="term" value="F:hydrolase activity, hydrolyzing O-glycosyl compounds"/>
    <property type="evidence" value="ECO:0007669"/>
    <property type="project" value="InterPro"/>
</dbReference>
<dbReference type="SUPFAM" id="SSF51445">
    <property type="entry name" value="(Trans)glycosidases"/>
    <property type="match status" value="1"/>
</dbReference>
<dbReference type="PANTHER" id="PTHR42732:SF2">
    <property type="entry name" value="BETA-MANNOSIDASE"/>
    <property type="match status" value="1"/>
</dbReference>
<feature type="domain" description="Glycosyl hydrolases family 2 sugar binding" evidence="7">
    <location>
        <begin position="118"/>
        <end position="208"/>
    </location>
</feature>
<dbReference type="OrthoDB" id="408320at2759"/>
<dbReference type="AlphaFoldDB" id="A0A423WSZ1"/>
<dbReference type="GO" id="GO:0005975">
    <property type="term" value="P:carbohydrate metabolic process"/>
    <property type="evidence" value="ECO:0007669"/>
    <property type="project" value="InterPro"/>
</dbReference>
<dbReference type="SUPFAM" id="SSF49785">
    <property type="entry name" value="Galactose-binding domain-like"/>
    <property type="match status" value="1"/>
</dbReference>
<accession>A0A423WSZ1</accession>
<gene>
    <name evidence="8" type="ORF">VPNG_07481</name>
</gene>
<keyword evidence="3" id="KW-0326">Glycosidase</keyword>
<evidence type="ECO:0000313" key="8">
    <source>
        <dbReference type="EMBL" id="ROW06341.1"/>
    </source>
</evidence>
<evidence type="ECO:0000259" key="7">
    <source>
        <dbReference type="Pfam" id="PF02837"/>
    </source>
</evidence>
<comment type="similarity">
    <text evidence="1">Belongs to the glycosyl hydrolase 2 family.</text>
</comment>
<dbReference type="STRING" id="1230097.A0A423WSZ1"/>
<name>A0A423WSZ1_9PEZI</name>
<evidence type="ECO:0008006" key="10">
    <source>
        <dbReference type="Google" id="ProtNLM"/>
    </source>
</evidence>
<dbReference type="InParanoid" id="A0A423WSZ1"/>
<feature type="domain" description="Glycoside hydrolase family 2 catalytic" evidence="6">
    <location>
        <begin position="368"/>
        <end position="497"/>
    </location>
</feature>
<evidence type="ECO:0000259" key="6">
    <source>
        <dbReference type="Pfam" id="PF02836"/>
    </source>
</evidence>
<dbReference type="InterPro" id="IPR013783">
    <property type="entry name" value="Ig-like_fold"/>
</dbReference>
<dbReference type="Gene3D" id="2.60.40.10">
    <property type="entry name" value="Immunoglobulins"/>
    <property type="match status" value="1"/>
</dbReference>
<dbReference type="Gene3D" id="3.20.20.80">
    <property type="entry name" value="Glycosidases"/>
    <property type="match status" value="1"/>
</dbReference>
<evidence type="ECO:0000259" key="5">
    <source>
        <dbReference type="Pfam" id="PF00703"/>
    </source>
</evidence>
<dbReference type="EMBL" id="LKEB01000042">
    <property type="protein sequence ID" value="ROW06341.1"/>
    <property type="molecule type" value="Genomic_DNA"/>
</dbReference>
<dbReference type="Gene3D" id="2.60.120.260">
    <property type="entry name" value="Galactose-binding domain-like"/>
    <property type="match status" value="1"/>
</dbReference>
<evidence type="ECO:0000313" key="9">
    <source>
        <dbReference type="Proteomes" id="UP000285146"/>
    </source>
</evidence>
<dbReference type="InterPro" id="IPR006103">
    <property type="entry name" value="Glyco_hydro_2_cat"/>
</dbReference>
<keyword evidence="9" id="KW-1185">Reference proteome</keyword>
<dbReference type="InterPro" id="IPR006104">
    <property type="entry name" value="Glyco_hydro_2_N"/>
</dbReference>
<feature type="domain" description="Glycoside hydrolase family 2 immunoglobulin-like beta-sandwich" evidence="5">
    <location>
        <begin position="250"/>
        <end position="326"/>
    </location>
</feature>
<dbReference type="InterPro" id="IPR006102">
    <property type="entry name" value="Ig-like_GH2"/>
</dbReference>
<evidence type="ECO:0000256" key="2">
    <source>
        <dbReference type="ARBA" id="ARBA00022801"/>
    </source>
</evidence>
<organism evidence="8 9">
    <name type="scientific">Cytospora leucostoma</name>
    <dbReference type="NCBI Taxonomy" id="1230097"/>
    <lineage>
        <taxon>Eukaryota</taxon>
        <taxon>Fungi</taxon>
        <taxon>Dikarya</taxon>
        <taxon>Ascomycota</taxon>
        <taxon>Pezizomycotina</taxon>
        <taxon>Sordariomycetes</taxon>
        <taxon>Sordariomycetidae</taxon>
        <taxon>Diaporthales</taxon>
        <taxon>Cytosporaceae</taxon>
        <taxon>Cytospora</taxon>
    </lineage>
</organism>
<dbReference type="SUPFAM" id="SSF49303">
    <property type="entry name" value="beta-Galactosidase/glucuronidase domain"/>
    <property type="match status" value="1"/>
</dbReference>
<dbReference type="Pfam" id="PF00703">
    <property type="entry name" value="Glyco_hydro_2"/>
    <property type="match status" value="1"/>
</dbReference>